<proteinExistence type="predicted"/>
<dbReference type="Proteomes" id="UP000177751">
    <property type="component" value="Unassembled WGS sequence"/>
</dbReference>
<dbReference type="STRING" id="1802229.A2401_01040"/>
<dbReference type="InterPro" id="IPR023365">
    <property type="entry name" value="Sortase_dom-sf"/>
</dbReference>
<organism evidence="3 4">
    <name type="scientific">Candidatus Staskawiczbacteria bacterium RIFOXYC1_FULL_38_18</name>
    <dbReference type="NCBI Taxonomy" id="1802229"/>
    <lineage>
        <taxon>Bacteria</taxon>
        <taxon>Candidatus Staskawicziibacteriota</taxon>
    </lineage>
</organism>
<evidence type="ECO:0008006" key="5">
    <source>
        <dbReference type="Google" id="ProtNLM"/>
    </source>
</evidence>
<keyword evidence="2" id="KW-0472">Membrane</keyword>
<dbReference type="CDD" id="cd05830">
    <property type="entry name" value="Sortase_E"/>
    <property type="match status" value="1"/>
</dbReference>
<protein>
    <recommendedName>
        <fullName evidence="5">Sortase</fullName>
    </recommendedName>
</protein>
<evidence type="ECO:0000313" key="3">
    <source>
        <dbReference type="EMBL" id="OGZ84619.1"/>
    </source>
</evidence>
<dbReference type="GO" id="GO:0016787">
    <property type="term" value="F:hydrolase activity"/>
    <property type="evidence" value="ECO:0007669"/>
    <property type="project" value="UniProtKB-KW"/>
</dbReference>
<dbReference type="SUPFAM" id="SSF63817">
    <property type="entry name" value="Sortase"/>
    <property type="match status" value="1"/>
</dbReference>
<evidence type="ECO:0000256" key="1">
    <source>
        <dbReference type="ARBA" id="ARBA00022801"/>
    </source>
</evidence>
<reference evidence="3 4" key="1">
    <citation type="journal article" date="2016" name="Nat. Commun.">
        <title>Thousands of microbial genomes shed light on interconnected biogeochemical processes in an aquifer system.</title>
        <authorList>
            <person name="Anantharaman K."/>
            <person name="Brown C.T."/>
            <person name="Hug L.A."/>
            <person name="Sharon I."/>
            <person name="Castelle C.J."/>
            <person name="Probst A.J."/>
            <person name="Thomas B.C."/>
            <person name="Singh A."/>
            <person name="Wilkins M.J."/>
            <person name="Karaoz U."/>
            <person name="Brodie E.L."/>
            <person name="Williams K.H."/>
            <person name="Hubbard S.S."/>
            <person name="Banfield J.F."/>
        </authorList>
    </citation>
    <scope>NUCLEOTIDE SEQUENCE [LARGE SCALE GENOMIC DNA]</scope>
</reference>
<comment type="caution">
    <text evidence="3">The sequence shown here is derived from an EMBL/GenBank/DDBJ whole genome shotgun (WGS) entry which is preliminary data.</text>
</comment>
<dbReference type="Pfam" id="PF04203">
    <property type="entry name" value="Sortase"/>
    <property type="match status" value="1"/>
</dbReference>
<dbReference type="NCBIfam" id="TIGR01076">
    <property type="entry name" value="sortase_fam"/>
    <property type="match status" value="1"/>
</dbReference>
<gene>
    <name evidence="3" type="ORF">A2401_01040</name>
</gene>
<keyword evidence="2" id="KW-0812">Transmembrane</keyword>
<dbReference type="EMBL" id="MHPP01000014">
    <property type="protein sequence ID" value="OGZ84619.1"/>
    <property type="molecule type" value="Genomic_DNA"/>
</dbReference>
<evidence type="ECO:0000313" key="4">
    <source>
        <dbReference type="Proteomes" id="UP000177751"/>
    </source>
</evidence>
<name>A0A1G2JBW6_9BACT</name>
<dbReference type="InterPro" id="IPR005754">
    <property type="entry name" value="Sortase"/>
</dbReference>
<dbReference type="InterPro" id="IPR042003">
    <property type="entry name" value="Sortase_E"/>
</dbReference>
<sequence>MDNLKARKILKFAIAIYVASFLVFNWNNVSWIFNYKAVGGIVSDFFNPYPSISASSMGAYFYPNRNSGSGSGLMNVRTTYTDKQNTLEIPKLSLSTPIIFSASTEKNVLEKDLESGVIYYPGSVYPGQEGQIVILGHSAPVGWPDIKYQWVFTKLNDLVEGDVILINLNNKQYTYIVRKKTIIKKGADVPASGATNTNELVLVSCWPPGKDYQRIAVQAELN</sequence>
<dbReference type="Gene3D" id="2.40.260.10">
    <property type="entry name" value="Sortase"/>
    <property type="match status" value="1"/>
</dbReference>
<keyword evidence="2" id="KW-1133">Transmembrane helix</keyword>
<feature type="transmembrane region" description="Helical" evidence="2">
    <location>
        <begin position="12"/>
        <end position="33"/>
    </location>
</feature>
<keyword evidence="1" id="KW-0378">Hydrolase</keyword>
<dbReference type="AlphaFoldDB" id="A0A1G2JBW6"/>
<accession>A0A1G2JBW6</accession>
<evidence type="ECO:0000256" key="2">
    <source>
        <dbReference type="SAM" id="Phobius"/>
    </source>
</evidence>